<dbReference type="OrthoDB" id="6088948at2"/>
<dbReference type="PANTHER" id="PTHR38097">
    <property type="match status" value="1"/>
</dbReference>
<dbReference type="GO" id="GO:0001217">
    <property type="term" value="F:DNA-binding transcription repressor activity"/>
    <property type="evidence" value="ECO:0007669"/>
    <property type="project" value="TreeGrafter"/>
</dbReference>
<dbReference type="GO" id="GO:0030527">
    <property type="term" value="F:structural constituent of chromatin"/>
    <property type="evidence" value="ECO:0007669"/>
    <property type="project" value="InterPro"/>
</dbReference>
<comment type="subcellular location">
    <subcellularLocation>
        <location evidence="1">Cytoplasm</location>
        <location evidence="1">Nucleoid</location>
    </subcellularLocation>
</comment>
<feature type="domain" description="DNA-binding protein H-NS-like C-terminal" evidence="6">
    <location>
        <begin position="81"/>
        <end position="128"/>
    </location>
</feature>
<evidence type="ECO:0000256" key="1">
    <source>
        <dbReference type="ARBA" id="ARBA00004453"/>
    </source>
</evidence>
<name>A0A4R1GBK7_9GAMM</name>
<dbReference type="GO" id="GO:0003681">
    <property type="term" value="F:bent DNA binding"/>
    <property type="evidence" value="ECO:0007669"/>
    <property type="project" value="TreeGrafter"/>
</dbReference>
<gene>
    <name evidence="7" type="ORF">CLV83_4107</name>
</gene>
<evidence type="ECO:0000259" key="6">
    <source>
        <dbReference type="SMART" id="SM00528"/>
    </source>
</evidence>
<dbReference type="GO" id="GO:0009295">
    <property type="term" value="C:nucleoid"/>
    <property type="evidence" value="ECO:0007669"/>
    <property type="project" value="UniProtKB-SubCell"/>
</dbReference>
<sequence length="130" mass="14544">MTDFIKTLTRKNSLRKQTQELGVAEIEKVMSDLTDILEERRADEAAQAEAEAAKVAAIEAIRKQMMESGVALEELAEQVDSSPRKSVKAKYVINVDGEEHYWSGRGRTPVVFADYMKENGISKDQLPTVN</sequence>
<comment type="similarity">
    <text evidence="2 5">Belongs to the histone-like protein H-NS family.</text>
</comment>
<dbReference type="GO" id="GO:0046983">
    <property type="term" value="F:protein dimerization activity"/>
    <property type="evidence" value="ECO:0007669"/>
    <property type="project" value="InterPro"/>
</dbReference>
<dbReference type="Gene3D" id="4.10.430.10">
    <property type="entry name" value="Histone-like protein H-NS, C-terminal domain"/>
    <property type="match status" value="1"/>
</dbReference>
<dbReference type="PANTHER" id="PTHR38097:SF2">
    <property type="entry name" value="DNA-BINDING PROTEIN STPA"/>
    <property type="match status" value="1"/>
</dbReference>
<reference evidence="7 8" key="1">
    <citation type="submission" date="2019-03" db="EMBL/GenBank/DDBJ databases">
        <title>Genomic Encyclopedia of Archaeal and Bacterial Type Strains, Phase II (KMG-II): from individual species to whole genera.</title>
        <authorList>
            <person name="Goeker M."/>
        </authorList>
    </citation>
    <scope>NUCLEOTIDE SEQUENCE [LARGE SCALE GENOMIC DNA]</scope>
    <source>
        <strain evidence="7 8">DSM 27697</strain>
    </source>
</reference>
<dbReference type="PIRSF" id="PIRSF002096">
    <property type="entry name" value="HnS"/>
    <property type="match status" value="1"/>
</dbReference>
<dbReference type="GO" id="GO:0000976">
    <property type="term" value="F:transcription cis-regulatory region binding"/>
    <property type="evidence" value="ECO:0007669"/>
    <property type="project" value="TreeGrafter"/>
</dbReference>
<keyword evidence="4 5" id="KW-0238">DNA-binding</keyword>
<dbReference type="InterPro" id="IPR001801">
    <property type="entry name" value="Histone_HNS"/>
</dbReference>
<dbReference type="InterPro" id="IPR054180">
    <property type="entry name" value="H-NS-like_N"/>
</dbReference>
<evidence type="ECO:0000256" key="4">
    <source>
        <dbReference type="ARBA" id="ARBA00023125"/>
    </source>
</evidence>
<dbReference type="Gene3D" id="1.10.287.1050">
    <property type="entry name" value="H-NS histone-like proteins"/>
    <property type="match status" value="1"/>
</dbReference>
<protein>
    <recommendedName>
        <fullName evidence="5">DNA-binding protein</fullName>
    </recommendedName>
</protein>
<dbReference type="GO" id="GO:0005829">
    <property type="term" value="C:cytosol"/>
    <property type="evidence" value="ECO:0007669"/>
    <property type="project" value="TreeGrafter"/>
</dbReference>
<organism evidence="7 8">
    <name type="scientific">Marinobacterium mangrovicola</name>
    <dbReference type="NCBI Taxonomy" id="1476959"/>
    <lineage>
        <taxon>Bacteria</taxon>
        <taxon>Pseudomonadati</taxon>
        <taxon>Pseudomonadota</taxon>
        <taxon>Gammaproteobacteria</taxon>
        <taxon>Oceanospirillales</taxon>
        <taxon>Oceanospirillaceae</taxon>
        <taxon>Marinobacterium</taxon>
    </lineage>
</organism>
<dbReference type="GO" id="GO:0003680">
    <property type="term" value="F:minor groove of adenine-thymine-rich DNA binding"/>
    <property type="evidence" value="ECO:0007669"/>
    <property type="project" value="TreeGrafter"/>
</dbReference>
<keyword evidence="3" id="KW-0963">Cytoplasm</keyword>
<dbReference type="Proteomes" id="UP000294546">
    <property type="component" value="Unassembled WGS sequence"/>
</dbReference>
<evidence type="ECO:0000313" key="8">
    <source>
        <dbReference type="Proteomes" id="UP000294546"/>
    </source>
</evidence>
<comment type="caution">
    <text evidence="7">The sequence shown here is derived from an EMBL/GenBank/DDBJ whole genome shotgun (WGS) entry which is preliminary data.</text>
</comment>
<evidence type="ECO:0000313" key="7">
    <source>
        <dbReference type="EMBL" id="TCK03049.1"/>
    </source>
</evidence>
<dbReference type="AlphaFoldDB" id="A0A4R1GBK7"/>
<dbReference type="RefSeq" id="WP_132297049.1">
    <property type="nucleotide sequence ID" value="NZ_SMFU01000013.1"/>
</dbReference>
<keyword evidence="8" id="KW-1185">Reference proteome</keyword>
<accession>A0A4R1GBK7</accession>
<dbReference type="Pfam" id="PF00816">
    <property type="entry name" value="Histone_HNS"/>
    <property type="match status" value="1"/>
</dbReference>
<dbReference type="Pfam" id="PF22470">
    <property type="entry name" value="Histone_HNS_N"/>
    <property type="match status" value="1"/>
</dbReference>
<evidence type="ECO:0000256" key="3">
    <source>
        <dbReference type="ARBA" id="ARBA00022490"/>
    </source>
</evidence>
<dbReference type="SUPFAM" id="SSF81273">
    <property type="entry name" value="H-NS histone-like proteins"/>
    <property type="match status" value="2"/>
</dbReference>
<evidence type="ECO:0000256" key="5">
    <source>
        <dbReference type="PIRNR" id="PIRNR002096"/>
    </source>
</evidence>
<dbReference type="SMART" id="SM00528">
    <property type="entry name" value="HNS"/>
    <property type="match status" value="1"/>
</dbReference>
<dbReference type="GO" id="GO:0032993">
    <property type="term" value="C:protein-DNA complex"/>
    <property type="evidence" value="ECO:0007669"/>
    <property type="project" value="TreeGrafter"/>
</dbReference>
<dbReference type="InterPro" id="IPR027444">
    <property type="entry name" value="H-NS_C_dom"/>
</dbReference>
<dbReference type="EMBL" id="SMFU01000013">
    <property type="protein sequence ID" value="TCK03049.1"/>
    <property type="molecule type" value="Genomic_DNA"/>
</dbReference>
<proteinExistence type="inferred from homology"/>
<dbReference type="InterPro" id="IPR027454">
    <property type="entry name" value="Histone_HNS_N"/>
</dbReference>
<evidence type="ECO:0000256" key="2">
    <source>
        <dbReference type="ARBA" id="ARBA00010610"/>
    </source>
</evidence>
<dbReference type="InterPro" id="IPR037150">
    <property type="entry name" value="H-NS_C_dom_sf"/>
</dbReference>